<name>A0A6A3GW58_9STRA</name>
<comment type="caution">
    <text evidence="3">The sequence shown here is derived from an EMBL/GenBank/DDBJ whole genome shotgun (WGS) entry which is preliminary data.</text>
</comment>
<reference evidence="3 4" key="1">
    <citation type="submission" date="2018-09" db="EMBL/GenBank/DDBJ databases">
        <title>Genomic investigation of the strawberry pathogen Phytophthora fragariae indicates pathogenicity is determined by transcriptional variation in three key races.</title>
        <authorList>
            <person name="Adams T.M."/>
            <person name="Armitage A.D."/>
            <person name="Sobczyk M.K."/>
            <person name="Bates H.J."/>
            <person name="Dunwell J.M."/>
            <person name="Nellist C.F."/>
            <person name="Harrison R.J."/>
        </authorList>
    </citation>
    <scope>NUCLEOTIDE SEQUENCE [LARGE SCALE GENOMIC DNA]</scope>
    <source>
        <strain evidence="3 4">SCRP324</strain>
    </source>
</reference>
<organism evidence="3 4">
    <name type="scientific">Phytophthora rubi</name>
    <dbReference type="NCBI Taxonomy" id="129364"/>
    <lineage>
        <taxon>Eukaryota</taxon>
        <taxon>Sar</taxon>
        <taxon>Stramenopiles</taxon>
        <taxon>Oomycota</taxon>
        <taxon>Peronosporomycetes</taxon>
        <taxon>Peronosporales</taxon>
        <taxon>Peronosporaceae</taxon>
        <taxon>Phytophthora</taxon>
    </lineage>
</organism>
<gene>
    <name evidence="3" type="ORF">PR002_g29984</name>
</gene>
<evidence type="ECO:0000256" key="1">
    <source>
        <dbReference type="SAM" id="MobiDB-lite"/>
    </source>
</evidence>
<accession>A0A6A3GW58</accession>
<dbReference type="AlphaFoldDB" id="A0A6A3GW58"/>
<keyword evidence="2" id="KW-0812">Transmembrane</keyword>
<feature type="transmembrane region" description="Helical" evidence="2">
    <location>
        <begin position="38"/>
        <end position="57"/>
    </location>
</feature>
<keyword evidence="2" id="KW-1133">Transmembrane helix</keyword>
<protein>
    <submittedName>
        <fullName evidence="3">Uncharacterized protein</fullName>
    </submittedName>
</protein>
<feature type="transmembrane region" description="Helical" evidence="2">
    <location>
        <begin position="64"/>
        <end position="89"/>
    </location>
</feature>
<dbReference type="OrthoDB" id="10396477at2759"/>
<dbReference type="EMBL" id="QXFU01006381">
    <property type="protein sequence ID" value="KAE8961173.1"/>
    <property type="molecule type" value="Genomic_DNA"/>
</dbReference>
<feature type="compositionally biased region" description="Basic and acidic residues" evidence="1">
    <location>
        <begin position="302"/>
        <end position="311"/>
    </location>
</feature>
<evidence type="ECO:0000313" key="4">
    <source>
        <dbReference type="Proteomes" id="UP000435112"/>
    </source>
</evidence>
<evidence type="ECO:0000256" key="2">
    <source>
        <dbReference type="SAM" id="Phobius"/>
    </source>
</evidence>
<sequence>MLFAIAMLPRYVFMQPNDRSISTLCQLGWTNAKQTRSFMSSFLIALVFTFIATFTVDKGNTSNILSYVAAVLVLAGILMLAGIVGWVYAGHELDVSKSSMCGTFDDEGVEGYMYKKLVRKLPYAAFTSFGTAPTSKRTPASSRSLSSAICVWTRATRTARRSLWAGKSPNQFGKAVTGLAIAIVGIFSGGTFEAIRRNTEDENRDPILDGGSSQPTNDITWGAAAVPNYIFIGLAECLTNVLRPRVLLGADVAQVHRLPIALGQAVILFMSSGLHHHVLQVAPVRQPGRGLPREIVLRHGRRYDSRQNARERNRRGHEHWSFDTLG</sequence>
<proteinExistence type="predicted"/>
<evidence type="ECO:0000313" key="3">
    <source>
        <dbReference type="EMBL" id="KAE8961173.1"/>
    </source>
</evidence>
<dbReference type="Proteomes" id="UP000435112">
    <property type="component" value="Unassembled WGS sequence"/>
</dbReference>
<keyword evidence="2" id="KW-0472">Membrane</keyword>
<feature type="region of interest" description="Disordered" evidence="1">
    <location>
        <begin position="302"/>
        <end position="326"/>
    </location>
</feature>